<proteinExistence type="predicted"/>
<feature type="compositionally biased region" description="Polar residues" evidence="1">
    <location>
        <begin position="23"/>
        <end position="34"/>
    </location>
</feature>
<name>A0A1Y3BLT3_EURMA</name>
<protein>
    <submittedName>
        <fullName evidence="2">Uncharacterized protein</fullName>
    </submittedName>
</protein>
<comment type="caution">
    <text evidence="2">The sequence shown here is derived from an EMBL/GenBank/DDBJ whole genome shotgun (WGS) entry which is preliminary data.</text>
</comment>
<feature type="compositionally biased region" description="Polar residues" evidence="1">
    <location>
        <begin position="78"/>
        <end position="88"/>
    </location>
</feature>
<dbReference type="OrthoDB" id="6159137at2759"/>
<accession>A0A1Y3BLT3</accession>
<dbReference type="Proteomes" id="UP000194236">
    <property type="component" value="Unassembled WGS sequence"/>
</dbReference>
<gene>
    <name evidence="2" type="ORF">BLA29_013403</name>
</gene>
<sequence>MSSSSRRARSSSYDPIKVGYPPKQQQRQRSTSPPFTAAGSRRQSPHDRALVRAMNSDLRPSKDHRSDPEKTLFIGRLNGTTDENAIKA</sequence>
<dbReference type="EMBL" id="MUJZ01015490">
    <property type="protein sequence ID" value="OTF81057.1"/>
    <property type="molecule type" value="Genomic_DNA"/>
</dbReference>
<evidence type="ECO:0000256" key="1">
    <source>
        <dbReference type="SAM" id="MobiDB-lite"/>
    </source>
</evidence>
<evidence type="ECO:0000313" key="2">
    <source>
        <dbReference type="EMBL" id="OTF81057.1"/>
    </source>
</evidence>
<feature type="compositionally biased region" description="Basic and acidic residues" evidence="1">
    <location>
        <begin position="59"/>
        <end position="70"/>
    </location>
</feature>
<dbReference type="AlphaFoldDB" id="A0A1Y3BLT3"/>
<feature type="non-terminal residue" evidence="2">
    <location>
        <position position="88"/>
    </location>
</feature>
<reference evidence="2 3" key="1">
    <citation type="submission" date="2017-03" db="EMBL/GenBank/DDBJ databases">
        <title>Genome Survey of Euroglyphus maynei.</title>
        <authorList>
            <person name="Arlian L.G."/>
            <person name="Morgan M.S."/>
            <person name="Rider S.D."/>
        </authorList>
    </citation>
    <scope>NUCLEOTIDE SEQUENCE [LARGE SCALE GENOMIC DNA]</scope>
    <source>
        <strain evidence="2">Arlian Lab</strain>
        <tissue evidence="2">Whole body</tissue>
    </source>
</reference>
<keyword evidence="3" id="KW-1185">Reference proteome</keyword>
<organism evidence="2 3">
    <name type="scientific">Euroglyphus maynei</name>
    <name type="common">Mayne's house dust mite</name>
    <dbReference type="NCBI Taxonomy" id="6958"/>
    <lineage>
        <taxon>Eukaryota</taxon>
        <taxon>Metazoa</taxon>
        <taxon>Ecdysozoa</taxon>
        <taxon>Arthropoda</taxon>
        <taxon>Chelicerata</taxon>
        <taxon>Arachnida</taxon>
        <taxon>Acari</taxon>
        <taxon>Acariformes</taxon>
        <taxon>Sarcoptiformes</taxon>
        <taxon>Astigmata</taxon>
        <taxon>Psoroptidia</taxon>
        <taxon>Analgoidea</taxon>
        <taxon>Pyroglyphidae</taxon>
        <taxon>Pyroglyphinae</taxon>
        <taxon>Euroglyphus</taxon>
    </lineage>
</organism>
<feature type="region of interest" description="Disordered" evidence="1">
    <location>
        <begin position="1"/>
        <end position="88"/>
    </location>
</feature>
<evidence type="ECO:0000313" key="3">
    <source>
        <dbReference type="Proteomes" id="UP000194236"/>
    </source>
</evidence>